<keyword evidence="2" id="KW-1185">Reference proteome</keyword>
<dbReference type="AlphaFoldDB" id="A0A1A9VG96"/>
<dbReference type="EnsemblMetazoa" id="GAUT036251-RA">
    <property type="protein sequence ID" value="GAUT036251-PA"/>
    <property type="gene ID" value="GAUT036251"/>
</dbReference>
<organism evidence="1 2">
    <name type="scientific">Glossina austeni</name>
    <name type="common">Savannah tsetse fly</name>
    <dbReference type="NCBI Taxonomy" id="7395"/>
    <lineage>
        <taxon>Eukaryota</taxon>
        <taxon>Metazoa</taxon>
        <taxon>Ecdysozoa</taxon>
        <taxon>Arthropoda</taxon>
        <taxon>Hexapoda</taxon>
        <taxon>Insecta</taxon>
        <taxon>Pterygota</taxon>
        <taxon>Neoptera</taxon>
        <taxon>Endopterygota</taxon>
        <taxon>Diptera</taxon>
        <taxon>Brachycera</taxon>
        <taxon>Muscomorpha</taxon>
        <taxon>Hippoboscoidea</taxon>
        <taxon>Glossinidae</taxon>
        <taxon>Glossina</taxon>
    </lineage>
</organism>
<accession>A0A1A9VG96</accession>
<reference evidence="1" key="1">
    <citation type="submission" date="2020-05" db="UniProtKB">
        <authorList>
            <consortium name="EnsemblMetazoa"/>
        </authorList>
    </citation>
    <scope>IDENTIFICATION</scope>
    <source>
        <strain evidence="1">TTRI</strain>
    </source>
</reference>
<proteinExistence type="predicted"/>
<evidence type="ECO:0000313" key="2">
    <source>
        <dbReference type="Proteomes" id="UP000078200"/>
    </source>
</evidence>
<name>A0A1A9VG96_GLOAU</name>
<dbReference type="Proteomes" id="UP000078200">
    <property type="component" value="Unassembled WGS sequence"/>
</dbReference>
<sequence length="137" mass="15851">MSNQDLLPAYSQISSQFTDIIPIHQFKWVDTKFFTTSSNFLNIDIALKIFFMWIMYNAQLWSFLHEIIKVNLMHKTFDVWEAYLEIVVKVRVFVRMFGIDSGDLRSLCVLSACSCLHPLVHHAVVVLGALLVEEVIV</sequence>
<dbReference type="VEuPathDB" id="VectorBase:GAUT036251"/>
<evidence type="ECO:0000313" key="1">
    <source>
        <dbReference type="EnsemblMetazoa" id="GAUT036251-PA"/>
    </source>
</evidence>
<protein>
    <submittedName>
        <fullName evidence="1">Uncharacterized protein</fullName>
    </submittedName>
</protein>